<dbReference type="InterPro" id="IPR006620">
    <property type="entry name" value="Pro_4_hyd_alph"/>
</dbReference>
<comment type="cofactor">
    <cofactor evidence="1">
        <name>L-ascorbate</name>
        <dbReference type="ChEBI" id="CHEBI:38290"/>
    </cofactor>
</comment>
<dbReference type="SMART" id="SM00702">
    <property type="entry name" value="P4Hc"/>
    <property type="match status" value="1"/>
</dbReference>
<dbReference type="Proteomes" id="UP000660262">
    <property type="component" value="Unassembled WGS sequence"/>
</dbReference>
<dbReference type="EMBL" id="BNJQ01000034">
    <property type="protein sequence ID" value="GHP11350.1"/>
    <property type="molecule type" value="Genomic_DNA"/>
</dbReference>
<evidence type="ECO:0000313" key="7">
    <source>
        <dbReference type="EMBL" id="GHP11350.1"/>
    </source>
</evidence>
<dbReference type="Pfam" id="PF13640">
    <property type="entry name" value="2OG-FeII_Oxy_3"/>
    <property type="match status" value="1"/>
</dbReference>
<evidence type="ECO:0000313" key="8">
    <source>
        <dbReference type="Proteomes" id="UP000660262"/>
    </source>
</evidence>
<gene>
    <name evidence="7" type="ORF">PPROV_001007800</name>
</gene>
<name>A0A830HZU8_9CHLO</name>
<evidence type="ECO:0000256" key="5">
    <source>
        <dbReference type="SAM" id="MobiDB-lite"/>
    </source>
</evidence>
<feature type="compositionally biased region" description="Low complexity" evidence="5">
    <location>
        <begin position="13"/>
        <end position="24"/>
    </location>
</feature>
<dbReference type="InterPro" id="IPR051559">
    <property type="entry name" value="HIF_prolyl_hydroxylases"/>
</dbReference>
<accession>A0A830HZU8</accession>
<keyword evidence="4" id="KW-0560">Oxidoreductase</keyword>
<dbReference type="OrthoDB" id="76265at2759"/>
<feature type="region of interest" description="Disordered" evidence="5">
    <location>
        <begin position="192"/>
        <end position="218"/>
    </location>
</feature>
<dbReference type="InterPro" id="IPR044862">
    <property type="entry name" value="Pro_4_hyd_alph_FE2OG_OXY"/>
</dbReference>
<organism evidence="7 8">
    <name type="scientific">Pycnococcus provasolii</name>
    <dbReference type="NCBI Taxonomy" id="41880"/>
    <lineage>
        <taxon>Eukaryota</taxon>
        <taxon>Viridiplantae</taxon>
        <taxon>Chlorophyta</taxon>
        <taxon>Pseudoscourfieldiophyceae</taxon>
        <taxon>Pseudoscourfieldiales</taxon>
        <taxon>Pycnococcaceae</taxon>
        <taxon>Pycnococcus</taxon>
    </lineage>
</organism>
<evidence type="ECO:0000256" key="3">
    <source>
        <dbReference type="ARBA" id="ARBA00022964"/>
    </source>
</evidence>
<evidence type="ECO:0000259" key="6">
    <source>
        <dbReference type="SMART" id="SM00702"/>
    </source>
</evidence>
<keyword evidence="2" id="KW-0847">Vitamin C</keyword>
<evidence type="ECO:0000256" key="4">
    <source>
        <dbReference type="ARBA" id="ARBA00023002"/>
    </source>
</evidence>
<dbReference type="AlphaFoldDB" id="A0A830HZU8"/>
<dbReference type="Gene3D" id="2.60.120.620">
    <property type="entry name" value="q2cbj1_9rhob like domain"/>
    <property type="match status" value="1"/>
</dbReference>
<feature type="domain" description="Prolyl 4-hydroxylase alpha subunit" evidence="6">
    <location>
        <begin position="78"/>
        <end position="294"/>
    </location>
</feature>
<dbReference type="GO" id="GO:0071456">
    <property type="term" value="P:cellular response to hypoxia"/>
    <property type="evidence" value="ECO:0007669"/>
    <property type="project" value="TreeGrafter"/>
</dbReference>
<dbReference type="GO" id="GO:0031418">
    <property type="term" value="F:L-ascorbic acid binding"/>
    <property type="evidence" value="ECO:0007669"/>
    <property type="project" value="UniProtKB-KW"/>
</dbReference>
<evidence type="ECO:0000256" key="1">
    <source>
        <dbReference type="ARBA" id="ARBA00001961"/>
    </source>
</evidence>
<dbReference type="PANTHER" id="PTHR12907">
    <property type="entry name" value="EGL NINE HOMOLOG-RELATED"/>
    <property type="match status" value="1"/>
</dbReference>
<dbReference type="GO" id="GO:0031543">
    <property type="term" value="F:peptidyl-proline dioxygenase activity"/>
    <property type="evidence" value="ECO:0007669"/>
    <property type="project" value="TreeGrafter"/>
</dbReference>
<sequence length="294" mass="31752">MAASIPPLEFRASSSSSSSSSFGEFEGEEDVEDVVEEVVEDMSETELCLLLDEQAGGALLACRSVIRMDRASTSSPAATSLLEHGFLVVDGAVSSLIAKAALDDVLEIDDTFTAPTLASDDLQETPYRTDVHAWLHREKPPLTDRPALARAYEALHRLGDDIARDAGARLRGGREVQLAVYRTSGRYARHRDALPLGADDDDDDDSNSNNNENDGNLTTQRRRLTIVLYLSSASPDGKDGGALRLYRPSPANGYEDVIPSAGCAVVFLSGAIDHEVLSLEDTGYVRAALTLWMH</sequence>
<protein>
    <recommendedName>
        <fullName evidence="6">Prolyl 4-hydroxylase alpha subunit domain-containing protein</fullName>
    </recommendedName>
</protein>
<evidence type="ECO:0000256" key="2">
    <source>
        <dbReference type="ARBA" id="ARBA00022896"/>
    </source>
</evidence>
<dbReference type="GO" id="GO:0008198">
    <property type="term" value="F:ferrous iron binding"/>
    <property type="evidence" value="ECO:0007669"/>
    <property type="project" value="TreeGrafter"/>
</dbReference>
<dbReference type="PANTHER" id="PTHR12907:SF26">
    <property type="entry name" value="HIF PROLYL HYDROXYLASE, ISOFORM C"/>
    <property type="match status" value="1"/>
</dbReference>
<feature type="region of interest" description="Disordered" evidence="5">
    <location>
        <begin position="1"/>
        <end position="32"/>
    </location>
</feature>
<comment type="caution">
    <text evidence="7">The sequence shown here is derived from an EMBL/GenBank/DDBJ whole genome shotgun (WGS) entry which is preliminary data.</text>
</comment>
<keyword evidence="8" id="KW-1185">Reference proteome</keyword>
<reference evidence="7" key="1">
    <citation type="submission" date="2020-10" db="EMBL/GenBank/DDBJ databases">
        <title>Unveiling of a novel bifunctional photoreceptor, Dualchrome1, isolated from a cosmopolitan green alga.</title>
        <authorList>
            <person name="Suzuki S."/>
            <person name="Kawachi M."/>
        </authorList>
    </citation>
    <scope>NUCLEOTIDE SEQUENCE</scope>
    <source>
        <strain evidence="7">NIES 2893</strain>
    </source>
</reference>
<keyword evidence="3" id="KW-0223">Dioxygenase</keyword>
<proteinExistence type="predicted"/>